<accession>A0A840YEK9</accession>
<evidence type="ECO:0000313" key="2">
    <source>
        <dbReference type="Proteomes" id="UP000527143"/>
    </source>
</evidence>
<evidence type="ECO:0008006" key="3">
    <source>
        <dbReference type="Google" id="ProtNLM"/>
    </source>
</evidence>
<protein>
    <recommendedName>
        <fullName evidence="3">Lipoprotein</fullName>
    </recommendedName>
</protein>
<name>A0A840YEK9_9SPHN</name>
<reference evidence="1 2" key="1">
    <citation type="submission" date="2020-08" db="EMBL/GenBank/DDBJ databases">
        <title>Genomic Encyclopedia of Type Strains, Phase IV (KMG-IV): sequencing the most valuable type-strain genomes for metagenomic binning, comparative biology and taxonomic classification.</title>
        <authorList>
            <person name="Goeker M."/>
        </authorList>
    </citation>
    <scope>NUCLEOTIDE SEQUENCE [LARGE SCALE GENOMIC DNA]</scope>
    <source>
        <strain evidence="1 2">DSM 26736</strain>
    </source>
</reference>
<keyword evidence="2" id="KW-1185">Reference proteome</keyword>
<proteinExistence type="predicted"/>
<gene>
    <name evidence="1" type="ORF">FHT02_003139</name>
</gene>
<organism evidence="1 2">
    <name type="scientific">Sphingomonas xinjiangensis</name>
    <dbReference type="NCBI Taxonomy" id="643568"/>
    <lineage>
        <taxon>Bacteria</taxon>
        <taxon>Pseudomonadati</taxon>
        <taxon>Pseudomonadota</taxon>
        <taxon>Alphaproteobacteria</taxon>
        <taxon>Sphingomonadales</taxon>
        <taxon>Sphingomonadaceae</taxon>
        <taxon>Sphingomonas</taxon>
    </lineage>
</organism>
<dbReference type="EMBL" id="JACIJF010000010">
    <property type="protein sequence ID" value="MBB5711887.1"/>
    <property type="molecule type" value="Genomic_DNA"/>
</dbReference>
<dbReference type="AlphaFoldDB" id="A0A840YEK9"/>
<dbReference type="Proteomes" id="UP000527143">
    <property type="component" value="Unassembled WGS sequence"/>
</dbReference>
<dbReference type="PROSITE" id="PS51257">
    <property type="entry name" value="PROKAR_LIPOPROTEIN"/>
    <property type="match status" value="1"/>
</dbReference>
<sequence length="131" mass="14329">MRTAWMMGVLALAGCASSSEMRATRQAEASAALAKELDGRIAGKPVNCIGNSASTRPMIIDENTILYREGGRVYRNTLAAACPRLTPYNTMITEVQGGQLCRNDRFRVLEPGTTIPGPYCRLGQFTPFQRQ</sequence>
<dbReference type="RefSeq" id="WP_184089486.1">
    <property type="nucleotide sequence ID" value="NZ_JACIJF010000010.1"/>
</dbReference>
<comment type="caution">
    <text evidence="1">The sequence shown here is derived from an EMBL/GenBank/DDBJ whole genome shotgun (WGS) entry which is preliminary data.</text>
</comment>
<evidence type="ECO:0000313" key="1">
    <source>
        <dbReference type="EMBL" id="MBB5711887.1"/>
    </source>
</evidence>